<dbReference type="RefSeq" id="WP_345728543.1">
    <property type="nucleotide sequence ID" value="NZ_BAAAYN010000017.1"/>
</dbReference>
<gene>
    <name evidence="7" type="ORF">GCM10020369_28660</name>
</gene>
<evidence type="ECO:0000256" key="4">
    <source>
        <dbReference type="ARBA" id="ARBA00022989"/>
    </source>
</evidence>
<sequence>MPPPSHLLAFTVTALIIVAIPGPSVLFVIGRSLSLGRRGGLMSVLGNTLGMLPQIVAVSLGVGAVVAKSVLLFQLLKFAGAAYLVYLGVQAIRHRRSAAEAEPAQPQSARRLIWQGFVVGLTNPKSIVFFVAVLPQFADHSAGQLPLQLAVLGVIVATIGLVHDSLWAMAAATARQWFARSKDRLARLGATGGVMMIGLGATLALTGAKE</sequence>
<keyword evidence="8" id="KW-1185">Reference proteome</keyword>
<evidence type="ECO:0000256" key="1">
    <source>
        <dbReference type="ARBA" id="ARBA00004651"/>
    </source>
</evidence>
<feature type="transmembrane region" description="Helical" evidence="6">
    <location>
        <begin position="149"/>
        <end position="173"/>
    </location>
</feature>
<name>A0ABP6SXJ0_9ACTN</name>
<reference evidence="8" key="1">
    <citation type="journal article" date="2019" name="Int. J. Syst. Evol. Microbiol.">
        <title>The Global Catalogue of Microorganisms (GCM) 10K type strain sequencing project: providing services to taxonomists for standard genome sequencing and annotation.</title>
        <authorList>
            <consortium name="The Broad Institute Genomics Platform"/>
            <consortium name="The Broad Institute Genome Sequencing Center for Infectious Disease"/>
            <person name="Wu L."/>
            <person name="Ma J."/>
        </authorList>
    </citation>
    <scope>NUCLEOTIDE SEQUENCE [LARGE SCALE GENOMIC DNA]</scope>
    <source>
        <strain evidence="8">JCM 9458</strain>
    </source>
</reference>
<feature type="transmembrane region" description="Helical" evidence="6">
    <location>
        <begin position="185"/>
        <end position="205"/>
    </location>
</feature>
<dbReference type="Proteomes" id="UP001501676">
    <property type="component" value="Unassembled WGS sequence"/>
</dbReference>
<keyword evidence="3 6" id="KW-0812">Transmembrane</keyword>
<proteinExistence type="predicted"/>
<dbReference type="PANTHER" id="PTHR30086">
    <property type="entry name" value="ARGININE EXPORTER PROTEIN ARGO"/>
    <property type="match status" value="1"/>
</dbReference>
<evidence type="ECO:0000313" key="7">
    <source>
        <dbReference type="EMBL" id="GAA3387161.1"/>
    </source>
</evidence>
<dbReference type="PANTHER" id="PTHR30086:SF20">
    <property type="entry name" value="ARGININE EXPORTER PROTEIN ARGO-RELATED"/>
    <property type="match status" value="1"/>
</dbReference>
<dbReference type="EMBL" id="BAAAYN010000017">
    <property type="protein sequence ID" value="GAA3387161.1"/>
    <property type="molecule type" value="Genomic_DNA"/>
</dbReference>
<feature type="transmembrane region" description="Helical" evidence="6">
    <location>
        <begin position="6"/>
        <end position="29"/>
    </location>
</feature>
<evidence type="ECO:0000256" key="5">
    <source>
        <dbReference type="ARBA" id="ARBA00023136"/>
    </source>
</evidence>
<evidence type="ECO:0000256" key="2">
    <source>
        <dbReference type="ARBA" id="ARBA00022475"/>
    </source>
</evidence>
<keyword evidence="5 6" id="KW-0472">Membrane</keyword>
<comment type="subcellular location">
    <subcellularLocation>
        <location evidence="1">Cell membrane</location>
        <topology evidence="1">Multi-pass membrane protein</topology>
    </subcellularLocation>
</comment>
<feature type="transmembrane region" description="Helical" evidence="6">
    <location>
        <begin position="41"/>
        <end position="65"/>
    </location>
</feature>
<protein>
    <submittedName>
        <fullName evidence="7">LysE family translocator</fullName>
    </submittedName>
</protein>
<keyword evidence="4 6" id="KW-1133">Transmembrane helix</keyword>
<evidence type="ECO:0000256" key="3">
    <source>
        <dbReference type="ARBA" id="ARBA00022692"/>
    </source>
</evidence>
<evidence type="ECO:0000256" key="6">
    <source>
        <dbReference type="SAM" id="Phobius"/>
    </source>
</evidence>
<dbReference type="InterPro" id="IPR001123">
    <property type="entry name" value="LeuE-type"/>
</dbReference>
<feature type="transmembrane region" description="Helical" evidence="6">
    <location>
        <begin position="71"/>
        <end position="92"/>
    </location>
</feature>
<evidence type="ECO:0000313" key="8">
    <source>
        <dbReference type="Proteomes" id="UP001501676"/>
    </source>
</evidence>
<accession>A0ABP6SXJ0</accession>
<keyword evidence="2" id="KW-1003">Cell membrane</keyword>
<dbReference type="PIRSF" id="PIRSF006324">
    <property type="entry name" value="LeuE"/>
    <property type="match status" value="1"/>
</dbReference>
<feature type="transmembrane region" description="Helical" evidence="6">
    <location>
        <begin position="112"/>
        <end position="137"/>
    </location>
</feature>
<comment type="caution">
    <text evidence="7">The sequence shown here is derived from an EMBL/GenBank/DDBJ whole genome shotgun (WGS) entry which is preliminary data.</text>
</comment>
<dbReference type="Pfam" id="PF01810">
    <property type="entry name" value="LysE"/>
    <property type="match status" value="1"/>
</dbReference>
<organism evidence="7 8">
    <name type="scientific">Cryptosporangium minutisporangium</name>
    <dbReference type="NCBI Taxonomy" id="113569"/>
    <lineage>
        <taxon>Bacteria</taxon>
        <taxon>Bacillati</taxon>
        <taxon>Actinomycetota</taxon>
        <taxon>Actinomycetes</taxon>
        <taxon>Cryptosporangiales</taxon>
        <taxon>Cryptosporangiaceae</taxon>
        <taxon>Cryptosporangium</taxon>
    </lineage>
</organism>